<feature type="region of interest" description="Disordered" evidence="1">
    <location>
        <begin position="32"/>
        <end position="54"/>
    </location>
</feature>
<protein>
    <recommendedName>
        <fullName evidence="4">DNA-binding protein</fullName>
    </recommendedName>
</protein>
<organism evidence="2 3">
    <name type="scientific">Marinicrinis sediminis</name>
    <dbReference type="NCBI Taxonomy" id="1652465"/>
    <lineage>
        <taxon>Bacteria</taxon>
        <taxon>Bacillati</taxon>
        <taxon>Bacillota</taxon>
        <taxon>Bacilli</taxon>
        <taxon>Bacillales</taxon>
        <taxon>Paenibacillaceae</taxon>
    </lineage>
</organism>
<dbReference type="RefSeq" id="WP_379929201.1">
    <property type="nucleotide sequence ID" value="NZ_JBHUMM010000014.1"/>
</dbReference>
<evidence type="ECO:0008006" key="4">
    <source>
        <dbReference type="Google" id="ProtNLM"/>
    </source>
</evidence>
<comment type="caution">
    <text evidence="2">The sequence shown here is derived from an EMBL/GenBank/DDBJ whole genome shotgun (WGS) entry which is preliminary data.</text>
</comment>
<name>A0ABW5RCE5_9BACL</name>
<sequence>MQEKWYKLLTLSIAGLGLSLILSAWMISNAISSGSPSSHDRSESASSSAVESKKLMTGTELAEYLGISRGQLGDMIKASAELFTPIPAIQTDEGVLYPVDGVLSWLQTLSLQEAHTLNR</sequence>
<dbReference type="Proteomes" id="UP001597497">
    <property type="component" value="Unassembled WGS sequence"/>
</dbReference>
<evidence type="ECO:0000313" key="2">
    <source>
        <dbReference type="EMBL" id="MFD2671727.1"/>
    </source>
</evidence>
<gene>
    <name evidence="2" type="ORF">ACFSUC_08925</name>
</gene>
<evidence type="ECO:0000256" key="1">
    <source>
        <dbReference type="SAM" id="MobiDB-lite"/>
    </source>
</evidence>
<dbReference type="EMBL" id="JBHUMM010000014">
    <property type="protein sequence ID" value="MFD2671727.1"/>
    <property type="molecule type" value="Genomic_DNA"/>
</dbReference>
<reference evidence="3" key="1">
    <citation type="journal article" date="2019" name="Int. J. Syst. Evol. Microbiol.">
        <title>The Global Catalogue of Microorganisms (GCM) 10K type strain sequencing project: providing services to taxonomists for standard genome sequencing and annotation.</title>
        <authorList>
            <consortium name="The Broad Institute Genomics Platform"/>
            <consortium name="The Broad Institute Genome Sequencing Center for Infectious Disease"/>
            <person name="Wu L."/>
            <person name="Ma J."/>
        </authorList>
    </citation>
    <scope>NUCLEOTIDE SEQUENCE [LARGE SCALE GENOMIC DNA]</scope>
    <source>
        <strain evidence="3">KCTC 33676</strain>
    </source>
</reference>
<evidence type="ECO:0000313" key="3">
    <source>
        <dbReference type="Proteomes" id="UP001597497"/>
    </source>
</evidence>
<proteinExistence type="predicted"/>
<accession>A0ABW5RCE5</accession>
<keyword evidence="3" id="KW-1185">Reference proteome</keyword>